<organism evidence="2 3">
    <name type="scientific">Oryza sativa subsp. indica</name>
    <name type="common">Rice</name>
    <dbReference type="NCBI Taxonomy" id="39946"/>
    <lineage>
        <taxon>Eukaryota</taxon>
        <taxon>Viridiplantae</taxon>
        <taxon>Streptophyta</taxon>
        <taxon>Embryophyta</taxon>
        <taxon>Tracheophyta</taxon>
        <taxon>Spermatophyta</taxon>
        <taxon>Magnoliopsida</taxon>
        <taxon>Liliopsida</taxon>
        <taxon>Poales</taxon>
        <taxon>Poaceae</taxon>
        <taxon>BOP clade</taxon>
        <taxon>Oryzoideae</taxon>
        <taxon>Oryzeae</taxon>
        <taxon>Oryzinae</taxon>
        <taxon>Oryza</taxon>
        <taxon>Oryza sativa</taxon>
    </lineage>
</organism>
<feature type="compositionally biased region" description="Pro residues" evidence="1">
    <location>
        <begin position="168"/>
        <end position="179"/>
    </location>
</feature>
<proteinExistence type="predicted"/>
<feature type="compositionally biased region" description="Low complexity" evidence="1">
    <location>
        <begin position="78"/>
        <end position="93"/>
    </location>
</feature>
<evidence type="ECO:0000313" key="2">
    <source>
        <dbReference type="EMBL" id="EEC71289.1"/>
    </source>
</evidence>
<dbReference type="HOGENOM" id="CLU_1121619_0_0_1"/>
<dbReference type="AlphaFoldDB" id="B8A7M6"/>
<feature type="compositionally biased region" description="Low complexity" evidence="1">
    <location>
        <begin position="49"/>
        <end position="59"/>
    </location>
</feature>
<reference evidence="2 3" key="1">
    <citation type="journal article" date="2005" name="PLoS Biol.">
        <title>The genomes of Oryza sativa: a history of duplications.</title>
        <authorList>
            <person name="Yu J."/>
            <person name="Wang J."/>
            <person name="Lin W."/>
            <person name="Li S."/>
            <person name="Li H."/>
            <person name="Zhou J."/>
            <person name="Ni P."/>
            <person name="Dong W."/>
            <person name="Hu S."/>
            <person name="Zeng C."/>
            <person name="Zhang J."/>
            <person name="Zhang Y."/>
            <person name="Li R."/>
            <person name="Xu Z."/>
            <person name="Li S."/>
            <person name="Li X."/>
            <person name="Zheng H."/>
            <person name="Cong L."/>
            <person name="Lin L."/>
            <person name="Yin J."/>
            <person name="Geng J."/>
            <person name="Li G."/>
            <person name="Shi J."/>
            <person name="Liu J."/>
            <person name="Lv H."/>
            <person name="Li J."/>
            <person name="Wang J."/>
            <person name="Deng Y."/>
            <person name="Ran L."/>
            <person name="Shi X."/>
            <person name="Wang X."/>
            <person name="Wu Q."/>
            <person name="Li C."/>
            <person name="Ren X."/>
            <person name="Wang J."/>
            <person name="Wang X."/>
            <person name="Li D."/>
            <person name="Liu D."/>
            <person name="Zhang X."/>
            <person name="Ji Z."/>
            <person name="Zhao W."/>
            <person name="Sun Y."/>
            <person name="Zhang Z."/>
            <person name="Bao J."/>
            <person name="Han Y."/>
            <person name="Dong L."/>
            <person name="Ji J."/>
            <person name="Chen P."/>
            <person name="Wu S."/>
            <person name="Liu J."/>
            <person name="Xiao Y."/>
            <person name="Bu D."/>
            <person name="Tan J."/>
            <person name="Yang L."/>
            <person name="Ye C."/>
            <person name="Zhang J."/>
            <person name="Xu J."/>
            <person name="Zhou Y."/>
            <person name="Yu Y."/>
            <person name="Zhang B."/>
            <person name="Zhuang S."/>
            <person name="Wei H."/>
            <person name="Liu B."/>
            <person name="Lei M."/>
            <person name="Yu H."/>
            <person name="Li Y."/>
            <person name="Xu H."/>
            <person name="Wei S."/>
            <person name="He X."/>
            <person name="Fang L."/>
            <person name="Zhang Z."/>
            <person name="Zhang Y."/>
            <person name="Huang X."/>
            <person name="Su Z."/>
            <person name="Tong W."/>
            <person name="Li J."/>
            <person name="Tong Z."/>
            <person name="Li S."/>
            <person name="Ye J."/>
            <person name="Wang L."/>
            <person name="Fang L."/>
            <person name="Lei T."/>
            <person name="Chen C."/>
            <person name="Chen H."/>
            <person name="Xu Z."/>
            <person name="Li H."/>
            <person name="Huang H."/>
            <person name="Zhang F."/>
            <person name="Xu H."/>
            <person name="Li N."/>
            <person name="Zhao C."/>
            <person name="Li S."/>
            <person name="Dong L."/>
            <person name="Huang Y."/>
            <person name="Li L."/>
            <person name="Xi Y."/>
            <person name="Qi Q."/>
            <person name="Li W."/>
            <person name="Zhang B."/>
            <person name="Hu W."/>
            <person name="Zhang Y."/>
            <person name="Tian X."/>
            <person name="Jiao Y."/>
            <person name="Liang X."/>
            <person name="Jin J."/>
            <person name="Gao L."/>
            <person name="Zheng W."/>
            <person name="Hao B."/>
            <person name="Liu S."/>
            <person name="Wang W."/>
            <person name="Yuan L."/>
            <person name="Cao M."/>
            <person name="McDermott J."/>
            <person name="Samudrala R."/>
            <person name="Wang J."/>
            <person name="Wong G.K."/>
            <person name="Yang H."/>
        </authorList>
    </citation>
    <scope>NUCLEOTIDE SEQUENCE [LARGE SCALE GENOMIC DNA]</scope>
    <source>
        <strain evidence="3">cv. 93-11</strain>
    </source>
</reference>
<gene>
    <name evidence="2" type="ORF">OsI_03302</name>
</gene>
<dbReference type="STRING" id="39946.B8A7M6"/>
<evidence type="ECO:0000256" key="1">
    <source>
        <dbReference type="SAM" id="MobiDB-lite"/>
    </source>
</evidence>
<sequence length="248" mass="26225">MPTRCTDATENRDGPSSLASYSCAAKRWIEAVVVGRAAQGTPVQSATVAAGEGAAAAPEGRPEQAKRRRRQERGGGAAASVGEHGCGEAASAGESGGSGRRARLRMGRGKRRRLHAARPCRRRLLLARAEQSGDAEHRGRGRGGRATAISERRALTLSATDRARRADPPPPPTAGAPPRHPARLHLRAHRCGTILRRRVPVPGGGGGGIAGDLHHGGVCIMLRLRVMEMDRLSPWFLGSLLRVDALLQ</sequence>
<protein>
    <submittedName>
        <fullName evidence="2">Uncharacterized protein</fullName>
    </submittedName>
</protein>
<feature type="region of interest" description="Disordered" evidence="1">
    <location>
        <begin position="40"/>
        <end position="183"/>
    </location>
</feature>
<dbReference type="Proteomes" id="UP000007015">
    <property type="component" value="Chromosome 1"/>
</dbReference>
<feature type="compositionally biased region" description="Basic residues" evidence="1">
    <location>
        <begin position="100"/>
        <end position="125"/>
    </location>
</feature>
<evidence type="ECO:0000313" key="3">
    <source>
        <dbReference type="Proteomes" id="UP000007015"/>
    </source>
</evidence>
<name>B8A7M6_ORYSI</name>
<keyword evidence="3" id="KW-1185">Reference proteome</keyword>
<accession>B8A7M6</accession>
<dbReference type="Gramene" id="BGIOSGA004220-TA">
    <property type="protein sequence ID" value="BGIOSGA004220-PA"/>
    <property type="gene ID" value="BGIOSGA004220"/>
</dbReference>
<dbReference type="EMBL" id="CM000126">
    <property type="protein sequence ID" value="EEC71289.1"/>
    <property type="molecule type" value="Genomic_DNA"/>
</dbReference>